<reference evidence="1 2" key="1">
    <citation type="submission" date="2009-01" db="EMBL/GenBank/DDBJ databases">
        <title>The Genome Sequence of Brucella neotomae 5K33.</title>
        <authorList>
            <consortium name="The Broad Institute Genome Sequencing Platform"/>
            <person name="Ward D."/>
            <person name="Young S.K."/>
            <person name="Kodira C.D."/>
            <person name="Zeng Q."/>
            <person name="Koehrsen M."/>
            <person name="Alvarado L."/>
            <person name="Berlin A."/>
            <person name="Borenstein D."/>
            <person name="Chen Z."/>
            <person name="Engels R."/>
            <person name="Freedman E."/>
            <person name="Gellesch M."/>
            <person name="Goldberg J."/>
            <person name="Griggs A."/>
            <person name="Gujja S."/>
            <person name="Heiman D."/>
            <person name="Hepburn T."/>
            <person name="Howarth C."/>
            <person name="Jen D."/>
            <person name="Larson L."/>
            <person name="Lewis B."/>
            <person name="Mehta T."/>
            <person name="Park D."/>
            <person name="Pearson M."/>
            <person name="Roberts A."/>
            <person name="Saif S."/>
            <person name="Shea T."/>
            <person name="Shenoy N."/>
            <person name="Sisk P."/>
            <person name="Stolte C."/>
            <person name="Sykes S."/>
            <person name="Walk T."/>
            <person name="White J."/>
            <person name="Yandava C."/>
            <person name="Whatmore A.M."/>
            <person name="Perrett L.L."/>
            <person name="O'Callaghan D."/>
            <person name="Nusbaum C."/>
            <person name="Galagan J."/>
            <person name="Birren B."/>
        </authorList>
    </citation>
    <scope>NUCLEOTIDE SEQUENCE [LARGE SCALE GENOMIC DNA]</scope>
    <source>
        <strain evidence="1 2">5K33</strain>
    </source>
</reference>
<accession>A0A7U8K6K8</accession>
<name>A0A7U8K6K8_BRUNE</name>
<dbReference type="AlphaFoldDB" id="A0A7U8K6K8"/>
<evidence type="ECO:0000313" key="1">
    <source>
        <dbReference type="EMBL" id="EEY02973.1"/>
    </source>
</evidence>
<organism evidence="1 2">
    <name type="scientific">Brucella neotomae 5K33</name>
    <dbReference type="NCBI Taxonomy" id="520456"/>
    <lineage>
        <taxon>Bacteria</taxon>
        <taxon>Pseudomonadati</taxon>
        <taxon>Pseudomonadota</taxon>
        <taxon>Alphaproteobacteria</taxon>
        <taxon>Hyphomicrobiales</taxon>
        <taxon>Brucellaceae</taxon>
        <taxon>Brucella/Ochrobactrum group</taxon>
        <taxon>Brucella</taxon>
    </lineage>
</organism>
<proteinExistence type="predicted"/>
<sequence length="65" mass="7863">MRLVPSVISHLSLLLRRGPLFKECWHDRYHARFRPRIAPLLLLCEQRLTVSGKYRLRKMPFSVFR</sequence>
<dbReference type="Proteomes" id="UP000005727">
    <property type="component" value="Unassembled WGS sequence"/>
</dbReference>
<protein>
    <submittedName>
        <fullName evidence="1">Uncharacterized protein</fullName>
    </submittedName>
</protein>
<dbReference type="EMBL" id="EQ999575">
    <property type="protein sequence ID" value="EEY02973.1"/>
    <property type="molecule type" value="Genomic_DNA"/>
</dbReference>
<gene>
    <name evidence="1" type="ORF">BANG_02703</name>
</gene>
<evidence type="ECO:0000313" key="2">
    <source>
        <dbReference type="Proteomes" id="UP000005727"/>
    </source>
</evidence>
<keyword evidence="2" id="KW-1185">Reference proteome</keyword>